<feature type="transmembrane region" description="Helical" evidence="1">
    <location>
        <begin position="75"/>
        <end position="100"/>
    </location>
</feature>
<name>A0A2G5VM40_9PELO</name>
<evidence type="ECO:0000256" key="1">
    <source>
        <dbReference type="SAM" id="Phobius"/>
    </source>
</evidence>
<dbReference type="PANTHER" id="PTHR35013">
    <property type="entry name" value="PROTEIN CBG22618-RELATED"/>
    <property type="match status" value="1"/>
</dbReference>
<dbReference type="InterPro" id="IPR024483">
    <property type="entry name" value="Glam1"/>
</dbReference>
<proteinExistence type="predicted"/>
<gene>
    <name evidence="2" type="primary">Cnig_chr_I.g2787</name>
    <name evidence="2" type="ORF">B9Z55_002787</name>
</gene>
<evidence type="ECO:0000313" key="3">
    <source>
        <dbReference type="Proteomes" id="UP000230233"/>
    </source>
</evidence>
<keyword evidence="1" id="KW-0812">Transmembrane</keyword>
<keyword evidence="1" id="KW-0472">Membrane</keyword>
<dbReference type="Proteomes" id="UP000230233">
    <property type="component" value="Chromosome I"/>
</dbReference>
<feature type="transmembrane region" description="Helical" evidence="1">
    <location>
        <begin position="48"/>
        <end position="68"/>
    </location>
</feature>
<keyword evidence="1" id="KW-1133">Transmembrane helix</keyword>
<dbReference type="AlphaFoldDB" id="A0A2G5VM40"/>
<dbReference type="EMBL" id="PDUG01000001">
    <property type="protein sequence ID" value="PIC52848.1"/>
    <property type="molecule type" value="Genomic_DNA"/>
</dbReference>
<comment type="caution">
    <text evidence="2">The sequence shown here is derived from an EMBL/GenBank/DDBJ whole genome shotgun (WGS) entry which is preliminary data.</text>
</comment>
<keyword evidence="3" id="KW-1185">Reference proteome</keyword>
<dbReference type="Pfam" id="PF10912">
    <property type="entry name" value="Glam1"/>
    <property type="match status" value="1"/>
</dbReference>
<reference evidence="3" key="1">
    <citation type="submission" date="2017-10" db="EMBL/GenBank/DDBJ databases">
        <title>Rapid genome shrinkage in a self-fertile nematode reveals novel sperm competition proteins.</title>
        <authorList>
            <person name="Yin D."/>
            <person name="Schwarz E.M."/>
            <person name="Thomas C.G."/>
            <person name="Felde R.L."/>
            <person name="Korf I.F."/>
            <person name="Cutter A.D."/>
            <person name="Schartner C.M."/>
            <person name="Ralston E.J."/>
            <person name="Meyer B.J."/>
            <person name="Haag E.S."/>
        </authorList>
    </citation>
    <scope>NUCLEOTIDE SEQUENCE [LARGE SCALE GENOMIC DNA]</scope>
    <source>
        <strain evidence="3">JU1422</strain>
    </source>
</reference>
<dbReference type="PANTHER" id="PTHR35013:SF6">
    <property type="entry name" value="TRANSMEMBRANE PROTEIN"/>
    <property type="match status" value="1"/>
</dbReference>
<organism evidence="2 3">
    <name type="scientific">Caenorhabditis nigoni</name>
    <dbReference type="NCBI Taxonomy" id="1611254"/>
    <lineage>
        <taxon>Eukaryota</taxon>
        <taxon>Metazoa</taxon>
        <taxon>Ecdysozoa</taxon>
        <taxon>Nematoda</taxon>
        <taxon>Chromadorea</taxon>
        <taxon>Rhabditida</taxon>
        <taxon>Rhabditina</taxon>
        <taxon>Rhabditomorpha</taxon>
        <taxon>Rhabditoidea</taxon>
        <taxon>Rhabditidae</taxon>
        <taxon>Peloderinae</taxon>
        <taxon>Caenorhabditis</taxon>
    </lineage>
</organism>
<accession>A0A2G5VM40</accession>
<feature type="transmembrane region" description="Helical" evidence="1">
    <location>
        <begin position="141"/>
        <end position="165"/>
    </location>
</feature>
<evidence type="ECO:0000313" key="2">
    <source>
        <dbReference type="EMBL" id="PIC52848.1"/>
    </source>
</evidence>
<sequence>MDRTTGPNHPPPPEKPKFLCIPARPFTCFITIFGILKSASSFYQNPNAGTGAFAFILLTIDLLILVGLSQNSEKCYLWTLKVTFIGLGFITLQFLIYPVIVASSAASGSIPNGYQELAFQMMNRTFGGNDEMFLRGVMAGYVMELAFIFMIALQFVKAVLITRLWDYEKTLEEMR</sequence>
<protein>
    <submittedName>
        <fullName evidence="2">Uncharacterized protein</fullName>
    </submittedName>
</protein>
<dbReference type="OrthoDB" id="10310380at2759"/>